<organism evidence="6 7">
    <name type="scientific">Exophiala bonariae</name>
    <dbReference type="NCBI Taxonomy" id="1690606"/>
    <lineage>
        <taxon>Eukaryota</taxon>
        <taxon>Fungi</taxon>
        <taxon>Dikarya</taxon>
        <taxon>Ascomycota</taxon>
        <taxon>Pezizomycotina</taxon>
        <taxon>Eurotiomycetes</taxon>
        <taxon>Chaetothyriomycetidae</taxon>
        <taxon>Chaetothyriales</taxon>
        <taxon>Herpotrichiellaceae</taxon>
        <taxon>Exophiala</taxon>
    </lineage>
</organism>
<dbReference type="Gene3D" id="1.20.58.340">
    <property type="entry name" value="Magnesium transport protein CorA, transmembrane region"/>
    <property type="match status" value="1"/>
</dbReference>
<dbReference type="EMBL" id="JAVRRD010000023">
    <property type="protein sequence ID" value="KAK5048049.1"/>
    <property type="molecule type" value="Genomic_DNA"/>
</dbReference>
<keyword evidence="4 5" id="KW-0472">Membrane</keyword>
<name>A0AAV9N1Y0_9EURO</name>
<dbReference type="AlphaFoldDB" id="A0AAV9N1Y0"/>
<dbReference type="SUPFAM" id="SSF144083">
    <property type="entry name" value="Magnesium transport protein CorA, transmembrane region"/>
    <property type="match status" value="1"/>
</dbReference>
<dbReference type="Pfam" id="PF01544">
    <property type="entry name" value="CorA"/>
    <property type="match status" value="1"/>
</dbReference>
<reference evidence="6 7" key="1">
    <citation type="submission" date="2023-08" db="EMBL/GenBank/DDBJ databases">
        <title>Black Yeasts Isolated from many extreme environments.</title>
        <authorList>
            <person name="Coleine C."/>
            <person name="Stajich J.E."/>
            <person name="Selbmann L."/>
        </authorList>
    </citation>
    <scope>NUCLEOTIDE SEQUENCE [LARGE SCALE GENOMIC DNA]</scope>
    <source>
        <strain evidence="6 7">CCFEE 5792</strain>
    </source>
</reference>
<gene>
    <name evidence="6" type="ORF">LTR84_006239</name>
</gene>
<keyword evidence="3 5" id="KW-1133">Transmembrane helix</keyword>
<evidence type="ECO:0000256" key="2">
    <source>
        <dbReference type="ARBA" id="ARBA00022692"/>
    </source>
</evidence>
<feature type="transmembrane region" description="Helical" evidence="5">
    <location>
        <begin position="159"/>
        <end position="181"/>
    </location>
</feature>
<dbReference type="Proteomes" id="UP001358417">
    <property type="component" value="Unassembled WGS sequence"/>
</dbReference>
<accession>A0AAV9N1Y0</accession>
<evidence type="ECO:0000256" key="3">
    <source>
        <dbReference type="ARBA" id="ARBA00022989"/>
    </source>
</evidence>
<comment type="caution">
    <text evidence="6">The sequence shown here is derived from an EMBL/GenBank/DDBJ whole genome shotgun (WGS) entry which is preliminary data.</text>
</comment>
<feature type="transmembrane region" description="Helical" evidence="5">
    <location>
        <begin position="201"/>
        <end position="223"/>
    </location>
</feature>
<evidence type="ECO:0000313" key="7">
    <source>
        <dbReference type="Proteomes" id="UP001358417"/>
    </source>
</evidence>
<evidence type="ECO:0008006" key="8">
    <source>
        <dbReference type="Google" id="ProtNLM"/>
    </source>
</evidence>
<evidence type="ECO:0000313" key="6">
    <source>
        <dbReference type="EMBL" id="KAK5048049.1"/>
    </source>
</evidence>
<dbReference type="InterPro" id="IPR002523">
    <property type="entry name" value="MgTranspt_CorA/ZnTranspt_ZntB"/>
</dbReference>
<proteinExistence type="predicted"/>
<keyword evidence="2 5" id="KW-0812">Transmembrane</keyword>
<protein>
    <recommendedName>
        <fullName evidence="8">Cation-transporting P-type ATPase C-terminal domain-containing protein</fullName>
    </recommendedName>
</protein>
<dbReference type="GO" id="GO:0016020">
    <property type="term" value="C:membrane"/>
    <property type="evidence" value="ECO:0007669"/>
    <property type="project" value="UniProtKB-SubCell"/>
</dbReference>
<sequence length="265" mass="29346">MTLPSLVLSAIDIDTNRTRGSLSPQPRVPNPIPHTYGPITLQECGSKNTSDLEVTYQGNISPWYEDSSHDLSRTLVDLVSAKPNIRQWLLLSGFPSMQNSSSAEHRTVNSHENPPENQFEPAYAAALEEVAILHEALQIQTTSLQMQDARRSLRETHSVGWITQLAFIFLPLTFITGVFGMNLKPISTPADTQQRDGAPMWQFWIMLAVVLVPVWSMEIMTLWDDFKSKGTDCLMSPQLQMVLSGESPTSNLAGSLKPSSSSAFS</sequence>
<dbReference type="GO" id="GO:0046873">
    <property type="term" value="F:metal ion transmembrane transporter activity"/>
    <property type="evidence" value="ECO:0007669"/>
    <property type="project" value="InterPro"/>
</dbReference>
<comment type="subcellular location">
    <subcellularLocation>
        <location evidence="1">Membrane</location>
        <topology evidence="1">Multi-pass membrane protein</topology>
    </subcellularLocation>
</comment>
<dbReference type="RefSeq" id="XP_064703555.1">
    <property type="nucleotide sequence ID" value="XM_064849800.1"/>
</dbReference>
<evidence type="ECO:0000256" key="4">
    <source>
        <dbReference type="ARBA" id="ARBA00023136"/>
    </source>
</evidence>
<dbReference type="InterPro" id="IPR045863">
    <property type="entry name" value="CorA_TM1_TM2"/>
</dbReference>
<evidence type="ECO:0000256" key="5">
    <source>
        <dbReference type="SAM" id="Phobius"/>
    </source>
</evidence>
<evidence type="ECO:0000256" key="1">
    <source>
        <dbReference type="ARBA" id="ARBA00004141"/>
    </source>
</evidence>
<dbReference type="GeneID" id="89974411"/>
<keyword evidence="7" id="KW-1185">Reference proteome</keyword>